<dbReference type="Proteomes" id="UP001221757">
    <property type="component" value="Unassembled WGS sequence"/>
</dbReference>
<evidence type="ECO:0000313" key="2">
    <source>
        <dbReference type="EMBL" id="KAJ7691988.1"/>
    </source>
</evidence>
<protein>
    <submittedName>
        <fullName evidence="2">Uncharacterized protein</fullName>
    </submittedName>
</protein>
<gene>
    <name evidence="2" type="ORF">B0H17DRAFT_1133505</name>
</gene>
<proteinExistence type="predicted"/>
<sequence length="436" mass="44620">MLAYPSCDRAPFCKHTALPASNWRTGSDPVDLFVNEGSVLRASRTRSQSALPLYDTFHDAGLPVPSVNRSYISSCPLAPLPIIEPGLGPSHRIGDAPFPEKRTGSESASPLLSGDVSRSGGASRDAPRGGGASGDASAGGGASGGMSASIPAGRTVPRSVGGRAPERGHVSGRASGRGCVWGRVRRRGYALGASATRLGAGPSPEALGDVPRSGGTSGDAYRGRGAFGDASAGGDTLWGHLRRVSGRDRPQKRWGTCPGAGARLRTCIGAGVRLGTRPREGICSGSICDASRDASRGGVLLGTRPRAGIRSGGICDASRGGTVPRSVGGRAPERGHVWGRVLGQGCVWGRIRGRGYALGASASTPAGGTVPDCHASRDASQGGGVSGDVCQHPRRRDRSQKHLETRLGAGARLGTCLRAERSSVSIQLALFTPDCR</sequence>
<feature type="region of interest" description="Disordered" evidence="1">
    <location>
        <begin position="91"/>
        <end position="176"/>
    </location>
</feature>
<feature type="compositionally biased region" description="Basic and acidic residues" evidence="1">
    <location>
        <begin position="92"/>
        <end position="104"/>
    </location>
</feature>
<evidence type="ECO:0000256" key="1">
    <source>
        <dbReference type="SAM" id="MobiDB-lite"/>
    </source>
</evidence>
<accession>A0AAD7GJH1</accession>
<dbReference type="EMBL" id="JARKIE010000055">
    <property type="protein sequence ID" value="KAJ7691988.1"/>
    <property type="molecule type" value="Genomic_DNA"/>
</dbReference>
<name>A0AAD7GJH1_MYCRO</name>
<dbReference type="AlphaFoldDB" id="A0AAD7GJH1"/>
<organism evidence="2 3">
    <name type="scientific">Mycena rosella</name>
    <name type="common">Pink bonnet</name>
    <name type="synonym">Agaricus rosellus</name>
    <dbReference type="NCBI Taxonomy" id="1033263"/>
    <lineage>
        <taxon>Eukaryota</taxon>
        <taxon>Fungi</taxon>
        <taxon>Dikarya</taxon>
        <taxon>Basidiomycota</taxon>
        <taxon>Agaricomycotina</taxon>
        <taxon>Agaricomycetes</taxon>
        <taxon>Agaricomycetidae</taxon>
        <taxon>Agaricales</taxon>
        <taxon>Marasmiineae</taxon>
        <taxon>Mycenaceae</taxon>
        <taxon>Mycena</taxon>
    </lineage>
</organism>
<comment type="caution">
    <text evidence="2">The sequence shown here is derived from an EMBL/GenBank/DDBJ whole genome shotgun (WGS) entry which is preliminary data.</text>
</comment>
<evidence type="ECO:0000313" key="3">
    <source>
        <dbReference type="Proteomes" id="UP001221757"/>
    </source>
</evidence>
<feature type="region of interest" description="Disordered" evidence="1">
    <location>
        <begin position="195"/>
        <end position="227"/>
    </location>
</feature>
<feature type="region of interest" description="Disordered" evidence="1">
    <location>
        <begin position="363"/>
        <end position="405"/>
    </location>
</feature>
<keyword evidence="3" id="KW-1185">Reference proteome</keyword>
<reference evidence="2" key="1">
    <citation type="submission" date="2023-03" db="EMBL/GenBank/DDBJ databases">
        <title>Massive genome expansion in bonnet fungi (Mycena s.s.) driven by repeated elements and novel gene families across ecological guilds.</title>
        <authorList>
            <consortium name="Lawrence Berkeley National Laboratory"/>
            <person name="Harder C.B."/>
            <person name="Miyauchi S."/>
            <person name="Viragh M."/>
            <person name="Kuo A."/>
            <person name="Thoen E."/>
            <person name="Andreopoulos B."/>
            <person name="Lu D."/>
            <person name="Skrede I."/>
            <person name="Drula E."/>
            <person name="Henrissat B."/>
            <person name="Morin E."/>
            <person name="Kohler A."/>
            <person name="Barry K."/>
            <person name="LaButti K."/>
            <person name="Morin E."/>
            <person name="Salamov A."/>
            <person name="Lipzen A."/>
            <person name="Mereny Z."/>
            <person name="Hegedus B."/>
            <person name="Baldrian P."/>
            <person name="Stursova M."/>
            <person name="Weitz H."/>
            <person name="Taylor A."/>
            <person name="Grigoriev I.V."/>
            <person name="Nagy L.G."/>
            <person name="Martin F."/>
            <person name="Kauserud H."/>
        </authorList>
    </citation>
    <scope>NUCLEOTIDE SEQUENCE</scope>
    <source>
        <strain evidence="2">CBHHK067</strain>
    </source>
</reference>
<feature type="compositionally biased region" description="Gly residues" evidence="1">
    <location>
        <begin position="128"/>
        <end position="144"/>
    </location>
</feature>